<evidence type="ECO:0000313" key="3">
    <source>
        <dbReference type="Proteomes" id="UP000282322"/>
    </source>
</evidence>
<reference evidence="2 3" key="1">
    <citation type="submission" date="2018-11" db="EMBL/GenBank/DDBJ databases">
        <title>Taxonoimc description of Halomarina strain SPP-AMP-1.</title>
        <authorList>
            <person name="Pal Y."/>
            <person name="Srinivasana K."/>
            <person name="Verma A."/>
            <person name="Kumar P."/>
        </authorList>
    </citation>
    <scope>NUCLEOTIDE SEQUENCE [LARGE SCALE GENOMIC DNA]</scope>
    <source>
        <strain evidence="2 3">SPP-AMP-1</strain>
    </source>
</reference>
<protein>
    <submittedName>
        <fullName evidence="2">Uncharacterized protein</fullName>
    </submittedName>
</protein>
<feature type="transmembrane region" description="Helical" evidence="1">
    <location>
        <begin position="19"/>
        <end position="38"/>
    </location>
</feature>
<name>A0A3P3RAI3_9EURY</name>
<dbReference type="Proteomes" id="UP000282322">
    <property type="component" value="Unassembled WGS sequence"/>
</dbReference>
<sequence length="74" mass="8244">MSEETFIDVLCRFRQQFRLLFMVSVLSVLILGTALTIIESGTGTYVITVLQLVTLVVIGSFSFGMMHHCTGKNE</sequence>
<accession>A0A3P3RAI3</accession>
<keyword evidence="1" id="KW-1133">Transmembrane helix</keyword>
<gene>
    <name evidence="2" type="ORF">EIK79_12435</name>
</gene>
<keyword evidence="1" id="KW-0472">Membrane</keyword>
<evidence type="ECO:0000256" key="1">
    <source>
        <dbReference type="SAM" id="Phobius"/>
    </source>
</evidence>
<dbReference type="EMBL" id="RRCH01000028">
    <property type="protein sequence ID" value="RRJ29443.1"/>
    <property type="molecule type" value="Genomic_DNA"/>
</dbReference>
<feature type="transmembrane region" description="Helical" evidence="1">
    <location>
        <begin position="44"/>
        <end position="66"/>
    </location>
</feature>
<proteinExistence type="predicted"/>
<organism evidence="2 3">
    <name type="scientific">Halocatena pleomorpha</name>
    <dbReference type="NCBI Taxonomy" id="1785090"/>
    <lineage>
        <taxon>Archaea</taxon>
        <taxon>Methanobacteriati</taxon>
        <taxon>Methanobacteriota</taxon>
        <taxon>Stenosarchaea group</taxon>
        <taxon>Halobacteria</taxon>
        <taxon>Halobacteriales</taxon>
        <taxon>Natronomonadaceae</taxon>
        <taxon>Halocatena</taxon>
    </lineage>
</organism>
<keyword evidence="3" id="KW-1185">Reference proteome</keyword>
<dbReference type="OrthoDB" id="186655at2157"/>
<evidence type="ECO:0000313" key="2">
    <source>
        <dbReference type="EMBL" id="RRJ29443.1"/>
    </source>
</evidence>
<comment type="caution">
    <text evidence="2">The sequence shown here is derived from an EMBL/GenBank/DDBJ whole genome shotgun (WGS) entry which is preliminary data.</text>
</comment>
<dbReference type="AlphaFoldDB" id="A0A3P3RAI3"/>
<keyword evidence="1" id="KW-0812">Transmembrane</keyword>